<evidence type="ECO:0000313" key="2">
    <source>
        <dbReference type="EMBL" id="OAX53824.1"/>
    </source>
</evidence>
<dbReference type="Pfam" id="PF21686">
    <property type="entry name" value="LigD_Prim-Pol"/>
    <property type="match status" value="1"/>
</dbReference>
<dbReference type="Proteomes" id="UP000093858">
    <property type="component" value="Unassembled WGS sequence"/>
</dbReference>
<feature type="domain" description="DNA ligase D polymerase" evidence="1">
    <location>
        <begin position="66"/>
        <end position="158"/>
    </location>
</feature>
<dbReference type="InterPro" id="IPR052171">
    <property type="entry name" value="NHEJ_LigD"/>
</dbReference>
<dbReference type="PANTHER" id="PTHR42705:SF2">
    <property type="entry name" value="BIFUNCTIONAL NON-HOMOLOGOUS END JOINING PROTEIN LIGD"/>
    <property type="match status" value="1"/>
</dbReference>
<dbReference type="PANTHER" id="PTHR42705">
    <property type="entry name" value="BIFUNCTIONAL NON-HOMOLOGOUS END JOINING PROTEIN LIGD"/>
    <property type="match status" value="1"/>
</dbReference>
<accession>A0A199NXU3</accession>
<evidence type="ECO:0000313" key="3">
    <source>
        <dbReference type="Proteomes" id="UP000093858"/>
    </source>
</evidence>
<evidence type="ECO:0000259" key="1">
    <source>
        <dbReference type="Pfam" id="PF21686"/>
    </source>
</evidence>
<name>A0A199NXU3_9XANT</name>
<sequence length="301" mass="32269">MARPIWTGTLSFGLLNVPVALMSGERRVDLHFRMVEDDADTPQREDAANNVVDFMSLLQKSLDAKRRTRLRETGLESFVRLSGGKGLHVVVPIVPDADWAQARDFCEAFAQALTASAPERYVATISKAKRSGVIFVDWLRNGRGNTSVCSWSLRARARHRGGAAALGGTGADRLAAGVPAGQGAAARRAPARASVEGDGDARAAVAWELSRRAAGLRLPFVAFSRTCWRTASRLKSLLHWIQALAAQHTQRLVGAASAATNGAWIQPWASTSTHERSHRSAASSECARAAIHGAATRAMLA</sequence>
<proteinExistence type="predicted"/>
<reference evidence="2 3" key="1">
    <citation type="submission" date="2016-04" db="EMBL/GenBank/DDBJ databases">
        <title>Xanthomonas translucens phylogeny.</title>
        <authorList>
            <person name="Langlois P."/>
        </authorList>
    </citation>
    <scope>NUCLEOTIDE SEQUENCE [LARGE SCALE GENOMIC DNA]</scope>
    <source>
        <strain evidence="2 3">B99</strain>
    </source>
</reference>
<protein>
    <recommendedName>
        <fullName evidence="1">DNA ligase D polymerase domain-containing protein</fullName>
    </recommendedName>
</protein>
<dbReference type="InterPro" id="IPR014145">
    <property type="entry name" value="LigD_pol_dom"/>
</dbReference>
<dbReference type="EMBL" id="LWSU01000254">
    <property type="protein sequence ID" value="OAX53824.1"/>
    <property type="molecule type" value="Genomic_DNA"/>
</dbReference>
<organism evidence="2 3">
    <name type="scientific">Xanthomonas graminis pv. poae</name>
    <dbReference type="NCBI Taxonomy" id="227946"/>
    <lineage>
        <taxon>Bacteria</taxon>
        <taxon>Pseudomonadati</taxon>
        <taxon>Pseudomonadota</taxon>
        <taxon>Gammaproteobacteria</taxon>
        <taxon>Lysobacterales</taxon>
        <taxon>Lysobacteraceae</taxon>
        <taxon>Xanthomonas</taxon>
        <taxon>Xanthomonas translucens group</taxon>
        <taxon>Xanthomonas graminis</taxon>
    </lineage>
</organism>
<dbReference type="Gene3D" id="3.90.920.10">
    <property type="entry name" value="DNA primase, PRIM domain"/>
    <property type="match status" value="1"/>
</dbReference>
<comment type="caution">
    <text evidence="2">The sequence shown here is derived from an EMBL/GenBank/DDBJ whole genome shotgun (WGS) entry which is preliminary data.</text>
</comment>
<gene>
    <name evidence="2" type="ORF">A6R73_05870</name>
</gene>
<dbReference type="AlphaFoldDB" id="A0A199NXU3"/>